<dbReference type="EMBL" id="CAEZTC010000084">
    <property type="protein sequence ID" value="CAB4560103.1"/>
    <property type="molecule type" value="Genomic_DNA"/>
</dbReference>
<name>A0A6J6DCW4_9ZZZZ</name>
<protein>
    <submittedName>
        <fullName evidence="4">Unannotated protein</fullName>
    </submittedName>
</protein>
<organism evidence="4">
    <name type="scientific">freshwater metagenome</name>
    <dbReference type="NCBI Taxonomy" id="449393"/>
    <lineage>
        <taxon>unclassified sequences</taxon>
        <taxon>metagenomes</taxon>
        <taxon>ecological metagenomes</taxon>
    </lineage>
</organism>
<dbReference type="Gene3D" id="3.40.50.150">
    <property type="entry name" value="Vaccinia Virus protein VP39"/>
    <property type="match status" value="1"/>
</dbReference>
<sequence length="260" mass="28793">MTNDMANPFGIEGYSARSYGDAFADVYDQWYHDLDDHDFIAMICASLGPDPVRILELGVGTGRLVRVLQSLRGDIADEIVGIDSSPAMLRIARDQCNTAVTFVEGDFSHTLPEGPFDVVFVGYNTLFNLPNEDALRACMTLVASRLSPQGQFFIDVVMPPQRSTQEHVGIRSMSTTEVVLSVSRHDAENQHITGQFIQFTDGAQLTLRPWSIRYFSPTQLDTYALDAGLVLHRRVSDGHGHTFDPTADRHISCFSVAPPK</sequence>
<evidence type="ECO:0000256" key="1">
    <source>
        <dbReference type="ARBA" id="ARBA00022603"/>
    </source>
</evidence>
<accession>A0A6J6DCW4</accession>
<proteinExistence type="predicted"/>
<dbReference type="SUPFAM" id="SSF53335">
    <property type="entry name" value="S-adenosyl-L-methionine-dependent methyltransferases"/>
    <property type="match status" value="1"/>
</dbReference>
<evidence type="ECO:0000256" key="2">
    <source>
        <dbReference type="ARBA" id="ARBA00022679"/>
    </source>
</evidence>
<dbReference type="InterPro" id="IPR041698">
    <property type="entry name" value="Methyltransf_25"/>
</dbReference>
<dbReference type="GO" id="GO:0008168">
    <property type="term" value="F:methyltransferase activity"/>
    <property type="evidence" value="ECO:0007669"/>
    <property type="project" value="UniProtKB-KW"/>
</dbReference>
<dbReference type="AlphaFoldDB" id="A0A6J6DCW4"/>
<gene>
    <name evidence="4" type="ORF">UFOPK1572_00771</name>
</gene>
<dbReference type="GO" id="GO:0032259">
    <property type="term" value="P:methylation"/>
    <property type="evidence" value="ECO:0007669"/>
    <property type="project" value="UniProtKB-KW"/>
</dbReference>
<dbReference type="InterPro" id="IPR029063">
    <property type="entry name" value="SAM-dependent_MTases_sf"/>
</dbReference>
<dbReference type="Pfam" id="PF13649">
    <property type="entry name" value="Methyltransf_25"/>
    <property type="match status" value="1"/>
</dbReference>
<evidence type="ECO:0000259" key="3">
    <source>
        <dbReference type="Pfam" id="PF13649"/>
    </source>
</evidence>
<dbReference type="Gene3D" id="2.20.25.570">
    <property type="match status" value="1"/>
</dbReference>
<keyword evidence="1" id="KW-0489">Methyltransferase</keyword>
<dbReference type="PANTHER" id="PTHR43861:SF1">
    <property type="entry name" value="TRANS-ACONITATE 2-METHYLTRANSFERASE"/>
    <property type="match status" value="1"/>
</dbReference>
<reference evidence="4" key="1">
    <citation type="submission" date="2020-05" db="EMBL/GenBank/DDBJ databases">
        <authorList>
            <person name="Chiriac C."/>
            <person name="Salcher M."/>
            <person name="Ghai R."/>
            <person name="Kavagutti S V."/>
        </authorList>
    </citation>
    <scope>NUCLEOTIDE SEQUENCE</scope>
</reference>
<feature type="domain" description="Methyltransferase" evidence="3">
    <location>
        <begin position="54"/>
        <end position="150"/>
    </location>
</feature>
<dbReference type="PANTHER" id="PTHR43861">
    <property type="entry name" value="TRANS-ACONITATE 2-METHYLTRANSFERASE-RELATED"/>
    <property type="match status" value="1"/>
</dbReference>
<keyword evidence="2" id="KW-0808">Transferase</keyword>
<dbReference type="CDD" id="cd02440">
    <property type="entry name" value="AdoMet_MTases"/>
    <property type="match status" value="1"/>
</dbReference>
<evidence type="ECO:0000313" key="4">
    <source>
        <dbReference type="EMBL" id="CAB4560103.1"/>
    </source>
</evidence>